<dbReference type="AlphaFoldDB" id="G4ABE3"/>
<sequence>MQYLCFERISARKVKAPLNNLAFILPFLGQIANVFFEKGLKHKIKSWQERGRLSGKGCSLSF</sequence>
<dbReference type="PATRIC" id="fig|907488.3.peg.2125"/>
<dbReference type="Proteomes" id="UP000005508">
    <property type="component" value="Unassembled WGS sequence"/>
</dbReference>
<protein>
    <submittedName>
        <fullName evidence="1">Uncharacterized protein</fullName>
    </submittedName>
</protein>
<evidence type="ECO:0000313" key="2">
    <source>
        <dbReference type="Proteomes" id="UP000005508"/>
    </source>
</evidence>
<dbReference type="EMBL" id="AEJM01000048">
    <property type="protein sequence ID" value="EGY32484.1"/>
    <property type="molecule type" value="Genomic_DNA"/>
</dbReference>
<gene>
    <name evidence="1" type="ORF">SC1083_2178</name>
</gene>
<reference evidence="1 2" key="1">
    <citation type="submission" date="2010-10" db="EMBL/GenBank/DDBJ databases">
        <authorList>
            <person name="Chen C."/>
            <person name="Kittichotirat W."/>
            <person name="Asikainen S."/>
            <person name="Bumgarner R."/>
        </authorList>
    </citation>
    <scope>NUCLEOTIDE SEQUENCE [LARGE SCALE GENOMIC DNA]</scope>
    <source>
        <strain evidence="1 2">SC1083</strain>
    </source>
</reference>
<accession>G4ABE3</accession>
<name>G4ABE3_AGGAC</name>
<evidence type="ECO:0000313" key="1">
    <source>
        <dbReference type="EMBL" id="EGY32484.1"/>
    </source>
</evidence>
<comment type="caution">
    <text evidence="1">The sequence shown here is derived from an EMBL/GenBank/DDBJ whole genome shotgun (WGS) entry which is preliminary data.</text>
</comment>
<proteinExistence type="predicted"/>
<organism evidence="1 2">
    <name type="scientific">Aggregatibacter actinomycetemcomitans serotype e str. SC1083</name>
    <dbReference type="NCBI Taxonomy" id="907488"/>
    <lineage>
        <taxon>Bacteria</taxon>
        <taxon>Pseudomonadati</taxon>
        <taxon>Pseudomonadota</taxon>
        <taxon>Gammaproteobacteria</taxon>
        <taxon>Pasteurellales</taxon>
        <taxon>Pasteurellaceae</taxon>
        <taxon>Aggregatibacter</taxon>
    </lineage>
</organism>